<feature type="signal peptide" evidence="2">
    <location>
        <begin position="1"/>
        <end position="21"/>
    </location>
</feature>
<feature type="chain" id="PRO_5044814353" evidence="2">
    <location>
        <begin position="22"/>
        <end position="721"/>
    </location>
</feature>
<dbReference type="EMBL" id="JACVVK020000778">
    <property type="protein sequence ID" value="KAK7446769.1"/>
    <property type="molecule type" value="Genomic_DNA"/>
</dbReference>
<keyword evidence="4" id="KW-1185">Reference proteome</keyword>
<evidence type="ECO:0000313" key="3">
    <source>
        <dbReference type="EMBL" id="KAK7446769.1"/>
    </source>
</evidence>
<comment type="caution">
    <text evidence="3">The sequence shown here is derived from an EMBL/GenBank/DDBJ whole genome shotgun (WGS) entry which is preliminary data.</text>
</comment>
<evidence type="ECO:0000313" key="4">
    <source>
        <dbReference type="Proteomes" id="UP001519460"/>
    </source>
</evidence>
<evidence type="ECO:0000256" key="2">
    <source>
        <dbReference type="SAM" id="SignalP"/>
    </source>
</evidence>
<feature type="compositionally biased region" description="Polar residues" evidence="1">
    <location>
        <begin position="594"/>
        <end position="609"/>
    </location>
</feature>
<dbReference type="AlphaFoldDB" id="A0ABD0J0W4"/>
<gene>
    <name evidence="3" type="ORF">BaRGS_00040236</name>
</gene>
<reference evidence="3 4" key="1">
    <citation type="journal article" date="2023" name="Sci. Data">
        <title>Genome assembly of the Korean intertidal mud-creeper Batillaria attramentaria.</title>
        <authorList>
            <person name="Patra A.K."/>
            <person name="Ho P.T."/>
            <person name="Jun S."/>
            <person name="Lee S.J."/>
            <person name="Kim Y."/>
            <person name="Won Y.J."/>
        </authorList>
    </citation>
    <scope>NUCLEOTIDE SEQUENCE [LARGE SCALE GENOMIC DNA]</scope>
    <source>
        <strain evidence="3">Wonlab-2016</strain>
    </source>
</reference>
<dbReference type="Proteomes" id="UP001519460">
    <property type="component" value="Unassembled WGS sequence"/>
</dbReference>
<evidence type="ECO:0000256" key="1">
    <source>
        <dbReference type="SAM" id="MobiDB-lite"/>
    </source>
</evidence>
<accession>A0ABD0J0W4</accession>
<proteinExistence type="predicted"/>
<feature type="region of interest" description="Disordered" evidence="1">
    <location>
        <begin position="594"/>
        <end position="613"/>
    </location>
</feature>
<sequence>MFAFGIVLALTLSVSPSSTGASSPSNQNLETRVAQLETLLASLSRQVMLQQFASEERMRTEGNSGIKKVRLLQDGTRPYHADSHTGYSFASIHDHSNYHRLMGLGEMSVVLNGVEFRTRHNDYPMRMPSRWSRKYHAVDDIPYPPVPPEVTRLKDVNDQIREMREFFRAWKEQNVTHRDYRPYFKAALCYMEGAWTTDVKTFREPFFSTRHALVADSWFELQEKTRFSSYTGRKHKDENLAYLPTTIINITDGVPKFAQWNYRILCHPIEKDIPLKHLKMADDLAARFARGKTIMSQMDWRGARFYLEAYEKDRIRMLNTLDYIFAEIPGKDNYVANIQDDSFGTTLYDARFKQYEKVLNTGFYHRWYRMGQKGPTVRRGFNDRNLFVAETTRTEVAPMSVTDCFQSLGKRVCKKHTKRVSYAIPLEIVYMTPLLLWNPYKIVDYGYEKTPQAQGVRRGGRNGGMQPWQAFNGTNSNTFYRTPVQFFTGGLVGAQSQDTVRDAVGVLDPQGIVRRVASSGNRIVLPALPGLGNLRTRFPIAPVYGEGKTEWKDLDALRTTLLHLNKFGHFLDEQPPVPLPVSDVINRRNRANKKGNTVRLSSGAGSQPSCMHGPAGSSESVLNLVMEITFADPPGMHDHFVDLTFQQAEYLQRFPNSTLLITTSFDNRHSHDLEITFNASTSAFQIVQCDRMDVCWDGHGDRLFLQEGILPPILERMCPGG</sequence>
<name>A0ABD0J0W4_9CAEN</name>
<protein>
    <submittedName>
        <fullName evidence="3">Uncharacterized protein</fullName>
    </submittedName>
</protein>
<organism evidence="3 4">
    <name type="scientific">Batillaria attramentaria</name>
    <dbReference type="NCBI Taxonomy" id="370345"/>
    <lineage>
        <taxon>Eukaryota</taxon>
        <taxon>Metazoa</taxon>
        <taxon>Spiralia</taxon>
        <taxon>Lophotrochozoa</taxon>
        <taxon>Mollusca</taxon>
        <taxon>Gastropoda</taxon>
        <taxon>Caenogastropoda</taxon>
        <taxon>Sorbeoconcha</taxon>
        <taxon>Cerithioidea</taxon>
        <taxon>Batillariidae</taxon>
        <taxon>Batillaria</taxon>
    </lineage>
</organism>
<keyword evidence="2" id="KW-0732">Signal</keyword>